<comment type="caution">
    <text evidence="2">The sequence shown here is derived from an EMBL/GenBank/DDBJ whole genome shotgun (WGS) entry which is preliminary data.</text>
</comment>
<feature type="signal peptide" evidence="1">
    <location>
        <begin position="1"/>
        <end position="20"/>
    </location>
</feature>
<accession>A0A2W2BK04</accession>
<dbReference type="RefSeq" id="WP_111199064.1">
    <property type="nucleotide sequence ID" value="NZ_QKVK01000006.1"/>
</dbReference>
<sequence length="378" mass="42136">MKRLFATALAVLTLTLPARSADREMTRTDLRRLAARIVPAGKDAPGWAADIAAALELNGIRRSRSNVCSVMAVIGQESTFTANPQVEGLGRMAEQQIEAKLAALPVLPGAAAAGVELFLATRPSPEKSYLAMIRTAKTERDLDLVYRNLTFFLFRQYASTRLLNAAAVARRIDAANPVSTLGSMQVSAAFAIAEVEKEKNRRLGLGAIWKLRDELYTRRGGVAYGTRMLLGYRADYPSRLFVFADYNAGRYASRNAAFQHMAATLSKVDLALDGDLMLYEGGEPRPEASATEKALRRLKLMDDETLRADLLREKAYAFRDTETYRRVAEAYRQKTGKPPPYAMLPQIRLKSPKIRNHMSTEIFARAVMRRHERCMTPE</sequence>
<proteinExistence type="predicted"/>
<keyword evidence="3" id="KW-1185">Reference proteome</keyword>
<dbReference type="AlphaFoldDB" id="A0A2W2BK04"/>
<evidence type="ECO:0000313" key="2">
    <source>
        <dbReference type="EMBL" id="PZF76227.1"/>
    </source>
</evidence>
<dbReference type="EMBL" id="QKVK01000006">
    <property type="protein sequence ID" value="PZF76227.1"/>
    <property type="molecule type" value="Genomic_DNA"/>
</dbReference>
<protein>
    <submittedName>
        <fullName evidence="2">DUF1615 domain-containing protein</fullName>
    </submittedName>
</protein>
<dbReference type="Proteomes" id="UP000248795">
    <property type="component" value="Unassembled WGS sequence"/>
</dbReference>
<feature type="chain" id="PRO_5015978116" evidence="1">
    <location>
        <begin position="21"/>
        <end position="378"/>
    </location>
</feature>
<organism evidence="2 3">
    <name type="scientific">Aestuariivirga litoralis</name>
    <dbReference type="NCBI Taxonomy" id="2650924"/>
    <lineage>
        <taxon>Bacteria</taxon>
        <taxon>Pseudomonadati</taxon>
        <taxon>Pseudomonadota</taxon>
        <taxon>Alphaproteobacteria</taxon>
        <taxon>Hyphomicrobiales</taxon>
        <taxon>Aestuariivirgaceae</taxon>
        <taxon>Aestuariivirga</taxon>
    </lineage>
</organism>
<reference evidence="3" key="1">
    <citation type="submission" date="2018-06" db="EMBL/GenBank/DDBJ databases">
        <title>Aestuariibacter litoralis strain KCTC 52945T.</title>
        <authorList>
            <person name="Li X."/>
            <person name="Salam N."/>
            <person name="Li J.-L."/>
            <person name="Chen Y.-M."/>
            <person name="Yang Z.-W."/>
            <person name="Zhang L.-Y."/>
            <person name="Han M.-X."/>
            <person name="Xiao M."/>
            <person name="Li W.-J."/>
        </authorList>
    </citation>
    <scope>NUCLEOTIDE SEQUENCE [LARGE SCALE GENOMIC DNA]</scope>
    <source>
        <strain evidence="3">KCTC 52945</strain>
    </source>
</reference>
<evidence type="ECO:0000313" key="3">
    <source>
        <dbReference type="Proteomes" id="UP000248795"/>
    </source>
</evidence>
<dbReference type="Pfam" id="PF07759">
    <property type="entry name" value="DUF1615"/>
    <property type="match status" value="1"/>
</dbReference>
<name>A0A2W2BK04_9HYPH</name>
<gene>
    <name evidence="2" type="ORF">DK847_13570</name>
</gene>
<keyword evidence="1" id="KW-0732">Signal</keyword>
<dbReference type="InterPro" id="IPR011673">
    <property type="entry name" value="DUF1615"/>
</dbReference>
<evidence type="ECO:0000256" key="1">
    <source>
        <dbReference type="SAM" id="SignalP"/>
    </source>
</evidence>